<dbReference type="EMBL" id="CAJVPL010006605">
    <property type="protein sequence ID" value="CAG8665150.1"/>
    <property type="molecule type" value="Genomic_DNA"/>
</dbReference>
<proteinExistence type="predicted"/>
<reference evidence="1" key="1">
    <citation type="submission" date="2021-06" db="EMBL/GenBank/DDBJ databases">
        <authorList>
            <person name="Kallberg Y."/>
            <person name="Tangrot J."/>
            <person name="Rosling A."/>
        </authorList>
    </citation>
    <scope>NUCLEOTIDE SEQUENCE</scope>
    <source>
        <strain evidence="1">MT106</strain>
    </source>
</reference>
<dbReference type="Proteomes" id="UP000789831">
    <property type="component" value="Unassembled WGS sequence"/>
</dbReference>
<evidence type="ECO:0000313" key="1">
    <source>
        <dbReference type="EMBL" id="CAG8665150.1"/>
    </source>
</evidence>
<name>A0A9N9EB60_9GLOM</name>
<evidence type="ECO:0000313" key="2">
    <source>
        <dbReference type="Proteomes" id="UP000789831"/>
    </source>
</evidence>
<dbReference type="AlphaFoldDB" id="A0A9N9EB60"/>
<comment type="caution">
    <text evidence="1">The sequence shown here is derived from an EMBL/GenBank/DDBJ whole genome shotgun (WGS) entry which is preliminary data.</text>
</comment>
<organism evidence="1 2">
    <name type="scientific">Ambispora gerdemannii</name>
    <dbReference type="NCBI Taxonomy" id="144530"/>
    <lineage>
        <taxon>Eukaryota</taxon>
        <taxon>Fungi</taxon>
        <taxon>Fungi incertae sedis</taxon>
        <taxon>Mucoromycota</taxon>
        <taxon>Glomeromycotina</taxon>
        <taxon>Glomeromycetes</taxon>
        <taxon>Archaeosporales</taxon>
        <taxon>Ambisporaceae</taxon>
        <taxon>Ambispora</taxon>
    </lineage>
</organism>
<sequence>QTEDIQSNDGSIITIIMAELEEEKRRIQSKKMTDSDWKTVIPIH</sequence>
<protein>
    <submittedName>
        <fullName evidence="1">3075_t:CDS:1</fullName>
    </submittedName>
</protein>
<feature type="non-terminal residue" evidence="1">
    <location>
        <position position="1"/>
    </location>
</feature>
<keyword evidence="2" id="KW-1185">Reference proteome</keyword>
<gene>
    <name evidence="1" type="ORF">AGERDE_LOCUS12003</name>
</gene>
<accession>A0A9N9EB60</accession>